<keyword evidence="1" id="KW-0863">Zinc-finger</keyword>
<reference evidence="4 5" key="1">
    <citation type="journal article" date="2018" name="Sci. Rep.">
        <title>Raphidocelis subcapitata (=Pseudokirchneriella subcapitata) provides an insight into genome evolution and environmental adaptations in the Sphaeropleales.</title>
        <authorList>
            <person name="Suzuki S."/>
            <person name="Yamaguchi H."/>
            <person name="Nakajima N."/>
            <person name="Kawachi M."/>
        </authorList>
    </citation>
    <scope>NUCLEOTIDE SEQUENCE [LARGE SCALE GENOMIC DNA]</scope>
    <source>
        <strain evidence="4 5">NIES-35</strain>
    </source>
</reference>
<dbReference type="STRING" id="307507.A0A2V0P503"/>
<dbReference type="Pfam" id="PF13920">
    <property type="entry name" value="zf-C3HC4_3"/>
    <property type="match status" value="1"/>
</dbReference>
<dbReference type="InterPro" id="IPR001841">
    <property type="entry name" value="Znf_RING"/>
</dbReference>
<dbReference type="SUPFAM" id="SSF57850">
    <property type="entry name" value="RING/U-box"/>
    <property type="match status" value="1"/>
</dbReference>
<gene>
    <name evidence="4" type="ORF">Rsub_05350</name>
</gene>
<feature type="region of interest" description="Disordered" evidence="2">
    <location>
        <begin position="1"/>
        <end position="27"/>
    </location>
</feature>
<dbReference type="InterPro" id="IPR013083">
    <property type="entry name" value="Znf_RING/FYVE/PHD"/>
</dbReference>
<feature type="domain" description="RING-type" evidence="3">
    <location>
        <begin position="163"/>
        <end position="209"/>
    </location>
</feature>
<name>A0A2V0P503_9CHLO</name>
<dbReference type="Proteomes" id="UP000247498">
    <property type="component" value="Unassembled WGS sequence"/>
</dbReference>
<feature type="compositionally biased region" description="Low complexity" evidence="2">
    <location>
        <begin position="74"/>
        <end position="95"/>
    </location>
</feature>
<dbReference type="Gene3D" id="3.30.40.10">
    <property type="entry name" value="Zinc/RING finger domain, C3HC4 (zinc finger)"/>
    <property type="match status" value="1"/>
</dbReference>
<proteinExistence type="predicted"/>
<evidence type="ECO:0000256" key="1">
    <source>
        <dbReference type="PROSITE-ProRule" id="PRU00175"/>
    </source>
</evidence>
<dbReference type="EMBL" id="BDRX01000030">
    <property type="protein sequence ID" value="GBF92267.1"/>
    <property type="molecule type" value="Genomic_DNA"/>
</dbReference>
<feature type="region of interest" description="Disordered" evidence="2">
    <location>
        <begin position="57"/>
        <end position="102"/>
    </location>
</feature>
<keyword evidence="5" id="KW-1185">Reference proteome</keyword>
<sequence>MEAPTARKYVEDRRKAPRAAGQAVGGGYAGAAGAAGLAAAARGGYCQPGGYCQCVRAPRPRAAPSATPPPARPAAPSAAQRPAATRAAPGAARAQQEAEEAAGWRVIGPRAVRRKAAPASLAESGTAAVAPPPSVNMATTALQDDQCLPGGGGAAQEDEAQLCDTCCEAPATAVLVPCGHNSLKCCACAERWRKLDATKPGGPTCPLCRALVRGVRRAF</sequence>
<evidence type="ECO:0000313" key="5">
    <source>
        <dbReference type="Proteomes" id="UP000247498"/>
    </source>
</evidence>
<dbReference type="AlphaFoldDB" id="A0A2V0P503"/>
<comment type="caution">
    <text evidence="4">The sequence shown here is derived from an EMBL/GenBank/DDBJ whole genome shotgun (WGS) entry which is preliminary data.</text>
</comment>
<keyword evidence="1" id="KW-0479">Metal-binding</keyword>
<evidence type="ECO:0000256" key="2">
    <source>
        <dbReference type="SAM" id="MobiDB-lite"/>
    </source>
</evidence>
<protein>
    <recommendedName>
        <fullName evidence="3">RING-type domain-containing protein</fullName>
    </recommendedName>
</protein>
<organism evidence="4 5">
    <name type="scientific">Raphidocelis subcapitata</name>
    <dbReference type="NCBI Taxonomy" id="307507"/>
    <lineage>
        <taxon>Eukaryota</taxon>
        <taxon>Viridiplantae</taxon>
        <taxon>Chlorophyta</taxon>
        <taxon>core chlorophytes</taxon>
        <taxon>Chlorophyceae</taxon>
        <taxon>CS clade</taxon>
        <taxon>Sphaeropleales</taxon>
        <taxon>Selenastraceae</taxon>
        <taxon>Raphidocelis</taxon>
    </lineage>
</organism>
<dbReference type="InParanoid" id="A0A2V0P503"/>
<dbReference type="OrthoDB" id="3045089at2759"/>
<evidence type="ECO:0000259" key="3">
    <source>
        <dbReference type="PROSITE" id="PS50089"/>
    </source>
</evidence>
<dbReference type="PROSITE" id="PS50089">
    <property type="entry name" value="ZF_RING_2"/>
    <property type="match status" value="1"/>
</dbReference>
<dbReference type="GO" id="GO:0008270">
    <property type="term" value="F:zinc ion binding"/>
    <property type="evidence" value="ECO:0007669"/>
    <property type="project" value="UniProtKB-KW"/>
</dbReference>
<evidence type="ECO:0000313" key="4">
    <source>
        <dbReference type="EMBL" id="GBF92267.1"/>
    </source>
</evidence>
<keyword evidence="1" id="KW-0862">Zinc</keyword>
<accession>A0A2V0P503</accession>